<dbReference type="GO" id="GO:0016747">
    <property type="term" value="F:acyltransferase activity, transferring groups other than amino-acyl groups"/>
    <property type="evidence" value="ECO:0007669"/>
    <property type="project" value="InterPro"/>
</dbReference>
<dbReference type="Gene3D" id="3.40.630.30">
    <property type="match status" value="1"/>
</dbReference>
<accession>Q47X76</accession>
<dbReference type="SUPFAM" id="SSF55729">
    <property type="entry name" value="Acyl-CoA N-acyltransferases (Nat)"/>
    <property type="match status" value="1"/>
</dbReference>
<sequence length="207" mass="23894">MLKPRLKPTTLETSLLKLEPMNLQHLTGFLSAGNHSQVWQHMPINRCQNTEIAAAWMKEAIDEMTQGLQIAFVTIDKRTNKIIGSTRLFRCNDKDKSIEIGHTFITPEFQRSYVNSHAKYLMLKHAFEHLGMARVEICTHEDNQQSRQAIARIGGHFEGVLRKHRRAPNGNYRNTALFSIIDDEWPQIKRHLLSTGKNQEEFSYVPS</sequence>
<evidence type="ECO:0000259" key="1">
    <source>
        <dbReference type="PROSITE" id="PS51186"/>
    </source>
</evidence>
<dbReference type="HOGENOM" id="CLU_013985_1_0_6"/>
<dbReference type="InterPro" id="IPR016181">
    <property type="entry name" value="Acyl_CoA_acyltransferase"/>
</dbReference>
<dbReference type="Pfam" id="PF13302">
    <property type="entry name" value="Acetyltransf_3"/>
    <property type="match status" value="1"/>
</dbReference>
<dbReference type="Proteomes" id="UP000000547">
    <property type="component" value="Chromosome"/>
</dbReference>
<keyword evidence="2" id="KW-0808">Transferase</keyword>
<dbReference type="KEGG" id="cps:CPS_3936"/>
<dbReference type="PANTHER" id="PTHR43610:SF1">
    <property type="entry name" value="N-ACETYLTRANSFERASE DOMAIN-CONTAINING PROTEIN"/>
    <property type="match status" value="1"/>
</dbReference>
<dbReference type="AlphaFoldDB" id="Q47X76"/>
<protein>
    <submittedName>
        <fullName evidence="2">Acetyltransferase, GNAT family</fullName>
    </submittedName>
</protein>
<feature type="domain" description="N-acetyltransferase" evidence="1">
    <location>
        <begin position="21"/>
        <end position="184"/>
    </location>
</feature>
<dbReference type="RefSeq" id="WP_011044680.1">
    <property type="nucleotide sequence ID" value="NC_003910.7"/>
</dbReference>
<proteinExistence type="predicted"/>
<evidence type="ECO:0000313" key="2">
    <source>
        <dbReference type="EMBL" id="AAZ25920.1"/>
    </source>
</evidence>
<name>Q47X76_COLP3</name>
<dbReference type="PANTHER" id="PTHR43610">
    <property type="entry name" value="BLL6696 PROTEIN"/>
    <property type="match status" value="1"/>
</dbReference>
<gene>
    <name evidence="2" type="ordered locus">CPS_3936</name>
</gene>
<reference evidence="2" key="1">
    <citation type="journal article" date="2005" name="Proc. Natl. Acad. Sci. U.S.A.">
        <title>The psychrophilic lifestyle as revealed by the genome sequence of Colwellia psychrerythraea 34H through genomic and proteomic analyses.</title>
        <authorList>
            <person name="Methe B.A."/>
            <person name="Nelson K.E."/>
            <person name="Deming J.W."/>
            <person name="Momen B."/>
            <person name="Melamud E."/>
            <person name="Zhang X."/>
            <person name="Moult J."/>
            <person name="Madupu R."/>
            <person name="Nelson W.C."/>
            <person name="Dodson R.J."/>
            <person name="Brinkac L.M."/>
            <person name="Daugherty S.C."/>
            <person name="Durkin A.S."/>
            <person name="DeBoy R.T."/>
            <person name="Kolonay J.F."/>
            <person name="Sullivan S.A."/>
            <person name="Zhou L."/>
            <person name="Davidsen T.M."/>
            <person name="Wu M."/>
            <person name="Huston A.L."/>
            <person name="Lewis M."/>
            <person name="Weaver B."/>
            <person name="Weidman J.F."/>
            <person name="Khouri H."/>
            <person name="Utterback T.R."/>
            <person name="Feldblyum T.V."/>
            <person name="Fraser C.M."/>
        </authorList>
    </citation>
    <scope>NUCLEOTIDE SEQUENCE [LARGE SCALE GENOMIC DNA]</scope>
    <source>
        <strain evidence="2">34H</strain>
    </source>
</reference>
<organism evidence="2 3">
    <name type="scientific">Colwellia psychrerythraea (strain 34H / ATCC BAA-681)</name>
    <name type="common">Vibrio psychroerythus</name>
    <dbReference type="NCBI Taxonomy" id="167879"/>
    <lineage>
        <taxon>Bacteria</taxon>
        <taxon>Pseudomonadati</taxon>
        <taxon>Pseudomonadota</taxon>
        <taxon>Gammaproteobacteria</taxon>
        <taxon>Alteromonadales</taxon>
        <taxon>Colwelliaceae</taxon>
        <taxon>Colwellia</taxon>
    </lineage>
</organism>
<evidence type="ECO:0000313" key="3">
    <source>
        <dbReference type="Proteomes" id="UP000000547"/>
    </source>
</evidence>
<dbReference type="STRING" id="167879.CPS_3936"/>
<dbReference type="EMBL" id="CP000083">
    <property type="protein sequence ID" value="AAZ25920.1"/>
    <property type="molecule type" value="Genomic_DNA"/>
</dbReference>
<dbReference type="InterPro" id="IPR000182">
    <property type="entry name" value="GNAT_dom"/>
</dbReference>
<dbReference type="PROSITE" id="PS51186">
    <property type="entry name" value="GNAT"/>
    <property type="match status" value="1"/>
</dbReference>